<feature type="transmembrane region" description="Helical" evidence="1">
    <location>
        <begin position="113"/>
        <end position="132"/>
    </location>
</feature>
<comment type="caution">
    <text evidence="2">The sequence shown here is derived from an EMBL/GenBank/DDBJ whole genome shotgun (WGS) entry which is preliminary data.</text>
</comment>
<feature type="transmembrane region" description="Helical" evidence="1">
    <location>
        <begin position="84"/>
        <end position="107"/>
    </location>
</feature>
<accession>A0A841Q2M2</accession>
<keyword evidence="1" id="KW-1133">Transmembrane helix</keyword>
<proteinExistence type="predicted"/>
<feature type="transmembrane region" description="Helical" evidence="1">
    <location>
        <begin position="7"/>
        <end position="27"/>
    </location>
</feature>
<dbReference type="RefSeq" id="WP_174495361.1">
    <property type="nucleotide sequence ID" value="NZ_CADDWK010000003.1"/>
</dbReference>
<sequence length="144" mass="16540">MVEKYRIIGWSIGLVVFLVGELFVFLMSSQNSLFPFAESFSGYLKNYFVLFYVFTIAIISLQWNGIKLMEPVFHKRVPTKEKAIYGSLAFLFVFVAPIVILIRLSHITFGNSISFSIAVLLIFLLSLFLLFIQMTTFNEQIEEG</sequence>
<keyword evidence="3" id="KW-1185">Reference proteome</keyword>
<gene>
    <name evidence="2" type="ORF">HNQ94_001261</name>
</gene>
<keyword evidence="1" id="KW-0812">Transmembrane</keyword>
<dbReference type="Proteomes" id="UP000581688">
    <property type="component" value="Unassembled WGS sequence"/>
</dbReference>
<reference evidence="2 3" key="1">
    <citation type="submission" date="2020-08" db="EMBL/GenBank/DDBJ databases">
        <title>Genomic Encyclopedia of Type Strains, Phase IV (KMG-IV): sequencing the most valuable type-strain genomes for metagenomic binning, comparative biology and taxonomic classification.</title>
        <authorList>
            <person name="Goeker M."/>
        </authorList>
    </citation>
    <scope>NUCLEOTIDE SEQUENCE [LARGE SCALE GENOMIC DNA]</scope>
    <source>
        <strain evidence="2 3">DSM 19612</strain>
    </source>
</reference>
<feature type="transmembrane region" description="Helical" evidence="1">
    <location>
        <begin position="47"/>
        <end position="63"/>
    </location>
</feature>
<protein>
    <submittedName>
        <fullName evidence="2">Putative paraquat-inducible protein A</fullName>
    </submittedName>
</protein>
<name>A0A841Q2M2_9BACI</name>
<dbReference type="EMBL" id="JACHGH010000003">
    <property type="protein sequence ID" value="MBB6452815.1"/>
    <property type="molecule type" value="Genomic_DNA"/>
</dbReference>
<evidence type="ECO:0000313" key="2">
    <source>
        <dbReference type="EMBL" id="MBB6452815.1"/>
    </source>
</evidence>
<dbReference type="AlphaFoldDB" id="A0A841Q2M2"/>
<evidence type="ECO:0000313" key="3">
    <source>
        <dbReference type="Proteomes" id="UP000581688"/>
    </source>
</evidence>
<organism evidence="2 3">
    <name type="scientific">Salirhabdus euzebyi</name>
    <dbReference type="NCBI Taxonomy" id="394506"/>
    <lineage>
        <taxon>Bacteria</taxon>
        <taxon>Bacillati</taxon>
        <taxon>Bacillota</taxon>
        <taxon>Bacilli</taxon>
        <taxon>Bacillales</taxon>
        <taxon>Bacillaceae</taxon>
        <taxon>Salirhabdus</taxon>
    </lineage>
</organism>
<keyword evidence="1" id="KW-0472">Membrane</keyword>
<evidence type="ECO:0000256" key="1">
    <source>
        <dbReference type="SAM" id="Phobius"/>
    </source>
</evidence>